<evidence type="ECO:0000313" key="1">
    <source>
        <dbReference type="EMBL" id="MBF9223772.1"/>
    </source>
</evidence>
<gene>
    <name evidence="1" type="ORF">I2H31_21905</name>
</gene>
<proteinExistence type="predicted"/>
<comment type="caution">
    <text evidence="1">The sequence shown here is derived from an EMBL/GenBank/DDBJ whole genome shotgun (WGS) entry which is preliminary data.</text>
</comment>
<organism evidence="1 2">
    <name type="scientific">Hymenobacter ruricola</name>
    <dbReference type="NCBI Taxonomy" id="2791023"/>
    <lineage>
        <taxon>Bacteria</taxon>
        <taxon>Pseudomonadati</taxon>
        <taxon>Bacteroidota</taxon>
        <taxon>Cytophagia</taxon>
        <taxon>Cytophagales</taxon>
        <taxon>Hymenobacteraceae</taxon>
        <taxon>Hymenobacter</taxon>
    </lineage>
</organism>
<reference evidence="1 2" key="1">
    <citation type="submission" date="2020-11" db="EMBL/GenBank/DDBJ databases">
        <authorList>
            <person name="Kim M.K."/>
        </authorList>
    </citation>
    <scope>NUCLEOTIDE SEQUENCE [LARGE SCALE GENOMIC DNA]</scope>
    <source>
        <strain evidence="1 2">BT662</strain>
    </source>
</reference>
<dbReference type="EMBL" id="JADQDM010000018">
    <property type="protein sequence ID" value="MBF9223772.1"/>
    <property type="molecule type" value="Genomic_DNA"/>
</dbReference>
<name>A0ABS0IB21_9BACT</name>
<dbReference type="Proteomes" id="UP000618931">
    <property type="component" value="Unassembled WGS sequence"/>
</dbReference>
<accession>A0ABS0IB21</accession>
<protein>
    <submittedName>
        <fullName evidence="1">Uncharacterized protein</fullName>
    </submittedName>
</protein>
<sequence length="323" mass="36312">MVKITAADLAVQAFALLQVNAPVTDVKTTLGMDSTMWSKVSALVYEKAKAAGRQERDWYAQRPHVSTTSNSEITDLLALNQQLADYALLAPPTITVAEFRRIEQLASKLPTSESTILAYLGGIFTLPKMFAILKQGFENFPAFQSFVPLVEAAILSYYQENYISSFLSLVPIVEGLILRWSGFDGTGPKAKPDFEVVRKFVGNSYLRQPNPSNVLFHDVYVRASQAILTNHLYLNSATGSAYANFSRHLAAHLLTDQTFATQSNCVRLFILLDALLTVYTYEIKPAKDPRFHVNQSVLEQDVMRYQQLLLHQHLFRNEQLKID</sequence>
<dbReference type="RefSeq" id="WP_196295197.1">
    <property type="nucleotide sequence ID" value="NZ_JADQDM010000018.1"/>
</dbReference>
<keyword evidence="2" id="KW-1185">Reference proteome</keyword>
<evidence type="ECO:0000313" key="2">
    <source>
        <dbReference type="Proteomes" id="UP000618931"/>
    </source>
</evidence>